<dbReference type="Proteomes" id="UP000003786">
    <property type="component" value="Chromosome 4"/>
</dbReference>
<dbReference type="Pfam" id="PF06733">
    <property type="entry name" value="DEAD_2"/>
    <property type="match status" value="1"/>
</dbReference>
<name>J4CDU7_THEOR</name>
<accession>J4CDU7</accession>
<sequence length="954" mass="109140">MSKTQDSINNIGGIDVKFPYEPYELQKSFMESVIKAIKDGKNALLESPTGTGKTLSLICASLACILSNKTNKILGGKTLEEEKKVNQDDILVSQLISLKGAIEKDLKKPKSILSNKMNIIYTSRTHSQLKQVISEVRKSSYCKEFHQKGLKAALLASRDLLCINPAKGNLSGDHLNNFCRLLVQNRKCIYYNSLRGSKNNEEAQFNELVDIEDMVKMGKRGTFCPYFAVKDAQENADLILVPYNYLLSPSVRDAMDLKTKNSIVIIDEAHNVESVAEEASSFFVKQTDLAKFIEALKRFATFHKDSLMSNEKEKVEEVNINFTALSKLGICLAKTDEFLTNVTLIDSRDPRNQKMSRDQIGMRWSVKEIARQHVVYSANHVVKHLYNNLDYKSLKEARVDDAIAQVVTLLTKGFLDSEAIDVSFLDHYDNKTLREDVLTFVQMKKFVSSILSQELFDFPEYYDVIITNDEKYENPKRRRSIESNVFGWNRKFKSRDQEEEEEHSERSYEVTPKIMNFACLQPIPTFIRIKREGLRSLILTSGTLGPLDVLERHIGGNYLKFEIKLQNDHVIDPKRVWAGVVTGNDEDPNILSSAYNKRGDLNYITALGRALYGFIKSVPSGVLVFFGSYMVMNNTLSCWKRLGLYSKMEMEKSIFVENRPPGFVRDNDIIPESTQALFTRYKDNIDSGRASMFFAICRGRMAEGIDFSDDYCRGIFLCGIPYPSRYEDTTALKMDYLDKLSVATGENLNLSHEWYTTQAIKAINQAIGRSIRHIEDYGAIMLADYRFRFPPVKTSISKWVLDRLKVYTKIEDCMEELSSFFVPFESTKKAKKPAPKKELESPARPAREFVPIKLDNSLQFKSRDTSRNSKLKEMPFYKFNADTRKMQQQYGNSIINYLAKPNKPQPTKQRTADAKQGGFSFKTGTSAERPYQPTRTCMHDHILITTYTRYMRNA</sequence>
<evidence type="ECO:0000256" key="6">
    <source>
        <dbReference type="ARBA" id="ARBA00022801"/>
    </source>
</evidence>
<keyword evidence="2" id="KW-0004">4Fe-4S</keyword>
<organism evidence="17 18">
    <name type="scientific">Theileria orientalis strain Shintoku</name>
    <dbReference type="NCBI Taxonomy" id="869250"/>
    <lineage>
        <taxon>Eukaryota</taxon>
        <taxon>Sar</taxon>
        <taxon>Alveolata</taxon>
        <taxon>Apicomplexa</taxon>
        <taxon>Aconoidasida</taxon>
        <taxon>Piroplasmida</taxon>
        <taxon>Theileriidae</taxon>
        <taxon>Theileria</taxon>
    </lineage>
</organism>
<evidence type="ECO:0000256" key="15">
    <source>
        <dbReference type="SAM" id="MobiDB-lite"/>
    </source>
</evidence>
<feature type="region of interest" description="Disordered" evidence="15">
    <location>
        <begin position="901"/>
        <end position="932"/>
    </location>
</feature>
<dbReference type="InterPro" id="IPR014013">
    <property type="entry name" value="Helic_SF1/SF2_ATP-bd_DinG/Rad3"/>
</dbReference>
<evidence type="ECO:0000256" key="8">
    <source>
        <dbReference type="ARBA" id="ARBA00022840"/>
    </source>
</evidence>
<evidence type="ECO:0000256" key="5">
    <source>
        <dbReference type="ARBA" id="ARBA00022763"/>
    </source>
</evidence>
<dbReference type="InterPro" id="IPR006555">
    <property type="entry name" value="ATP-dep_Helicase_C"/>
</dbReference>
<evidence type="ECO:0000256" key="11">
    <source>
        <dbReference type="ARBA" id="ARBA00023125"/>
    </source>
</evidence>
<dbReference type="GO" id="GO:0005634">
    <property type="term" value="C:nucleus"/>
    <property type="evidence" value="ECO:0007669"/>
    <property type="project" value="UniProtKB-SubCell"/>
</dbReference>
<dbReference type="OMA" id="NCATIVA"/>
<dbReference type="PANTHER" id="PTHR11472:SF34">
    <property type="entry name" value="REGULATOR OF TELOMERE ELONGATION HELICASE 1"/>
    <property type="match status" value="1"/>
</dbReference>
<dbReference type="InterPro" id="IPR006554">
    <property type="entry name" value="Helicase-like_DEXD_c2"/>
</dbReference>
<keyword evidence="10" id="KW-0411">Iron-sulfur</keyword>
<keyword evidence="8" id="KW-0067">ATP-binding</keyword>
<dbReference type="GO" id="GO:0046872">
    <property type="term" value="F:metal ion binding"/>
    <property type="evidence" value="ECO:0007669"/>
    <property type="project" value="UniProtKB-KW"/>
</dbReference>
<feature type="domain" description="Helicase ATP-binding" evidence="16">
    <location>
        <begin position="12"/>
        <end position="319"/>
    </location>
</feature>
<dbReference type="KEGG" id="tot:TOT_040000144"/>
<dbReference type="SMART" id="SM00491">
    <property type="entry name" value="HELICc2"/>
    <property type="match status" value="1"/>
</dbReference>
<dbReference type="InterPro" id="IPR027417">
    <property type="entry name" value="P-loop_NTPase"/>
</dbReference>
<gene>
    <name evidence="17" type="ORF">TOT_040000144</name>
</gene>
<dbReference type="Gene3D" id="3.40.50.300">
    <property type="entry name" value="P-loop containing nucleotide triphosphate hydrolases"/>
    <property type="match status" value="2"/>
</dbReference>
<dbReference type="InterPro" id="IPR013020">
    <property type="entry name" value="Rad3/Chl1-like"/>
</dbReference>
<keyword evidence="4" id="KW-0547">Nucleotide-binding</keyword>
<evidence type="ECO:0000313" key="18">
    <source>
        <dbReference type="Proteomes" id="UP000003786"/>
    </source>
</evidence>
<dbReference type="GO" id="GO:0005524">
    <property type="term" value="F:ATP binding"/>
    <property type="evidence" value="ECO:0007669"/>
    <property type="project" value="UniProtKB-KW"/>
</dbReference>
<keyword evidence="13" id="KW-0413">Isomerase</keyword>
<evidence type="ECO:0000256" key="1">
    <source>
        <dbReference type="ARBA" id="ARBA00004123"/>
    </source>
</evidence>
<evidence type="ECO:0000256" key="7">
    <source>
        <dbReference type="ARBA" id="ARBA00022806"/>
    </source>
</evidence>
<evidence type="ECO:0000256" key="10">
    <source>
        <dbReference type="ARBA" id="ARBA00023014"/>
    </source>
</evidence>
<dbReference type="GO" id="GO:0090657">
    <property type="term" value="P:telomeric loop disassembly"/>
    <property type="evidence" value="ECO:0007669"/>
    <property type="project" value="TreeGrafter"/>
</dbReference>
<dbReference type="GO" id="GO:1904430">
    <property type="term" value="P:negative regulation of t-circle formation"/>
    <property type="evidence" value="ECO:0007669"/>
    <property type="project" value="TreeGrafter"/>
</dbReference>
<dbReference type="NCBIfam" id="TIGR00604">
    <property type="entry name" value="rad3"/>
    <property type="match status" value="1"/>
</dbReference>
<dbReference type="AlphaFoldDB" id="J4CDU7"/>
<dbReference type="VEuPathDB" id="PiroplasmaDB:TOT_040000144"/>
<dbReference type="RefSeq" id="XP_009692063.1">
    <property type="nucleotide sequence ID" value="XM_009693768.1"/>
</dbReference>
<comment type="subcellular location">
    <subcellularLocation>
        <location evidence="1">Nucleus</location>
    </subcellularLocation>
</comment>
<dbReference type="GO" id="GO:0045910">
    <property type="term" value="P:negative regulation of DNA recombination"/>
    <property type="evidence" value="ECO:0007669"/>
    <property type="project" value="TreeGrafter"/>
</dbReference>
<protein>
    <submittedName>
        <fullName evidence="17">Helicase</fullName>
    </submittedName>
</protein>
<evidence type="ECO:0000256" key="13">
    <source>
        <dbReference type="ARBA" id="ARBA00023235"/>
    </source>
</evidence>
<keyword evidence="3" id="KW-0479">Metal-binding</keyword>
<keyword evidence="5" id="KW-0227">DNA damage</keyword>
<dbReference type="PROSITE" id="PS51193">
    <property type="entry name" value="HELICASE_ATP_BIND_2"/>
    <property type="match status" value="1"/>
</dbReference>
<keyword evidence="14" id="KW-0539">Nucleus</keyword>
<keyword evidence="12" id="KW-0234">DNA repair</keyword>
<dbReference type="GO" id="GO:0016818">
    <property type="term" value="F:hydrolase activity, acting on acid anhydrides, in phosphorus-containing anhydrides"/>
    <property type="evidence" value="ECO:0007669"/>
    <property type="project" value="InterPro"/>
</dbReference>
<keyword evidence="6" id="KW-0378">Hydrolase</keyword>
<evidence type="ECO:0000256" key="2">
    <source>
        <dbReference type="ARBA" id="ARBA00022485"/>
    </source>
</evidence>
<dbReference type="STRING" id="869250.J4CDU7"/>
<dbReference type="EMBL" id="AP011949">
    <property type="protein sequence ID" value="BAM41762.1"/>
    <property type="molecule type" value="Genomic_DNA"/>
</dbReference>
<dbReference type="PANTHER" id="PTHR11472">
    <property type="entry name" value="DNA REPAIR DEAD HELICASE RAD3/XP-D SUBFAMILY MEMBER"/>
    <property type="match status" value="1"/>
</dbReference>
<dbReference type="SUPFAM" id="SSF52540">
    <property type="entry name" value="P-loop containing nucleoside triphosphate hydrolases"/>
    <property type="match status" value="2"/>
</dbReference>
<keyword evidence="18" id="KW-1185">Reference proteome</keyword>
<dbReference type="InterPro" id="IPR002464">
    <property type="entry name" value="DNA/RNA_helicase_DEAH_CS"/>
</dbReference>
<dbReference type="PROSITE" id="PS00690">
    <property type="entry name" value="DEAH_ATP_HELICASE"/>
    <property type="match status" value="1"/>
</dbReference>
<reference evidence="17 18" key="1">
    <citation type="journal article" date="2012" name="MBio">
        <title>Comparative genome analysis of three eukaryotic parasites with differing abilities to transform leukocytes reveals key mediators of Theileria-induced leukocyte transformation.</title>
        <authorList>
            <person name="Hayashida K."/>
            <person name="Hara Y."/>
            <person name="Abe T."/>
            <person name="Yamasaki C."/>
            <person name="Toyoda A."/>
            <person name="Kosuge T."/>
            <person name="Suzuki Y."/>
            <person name="Sato Y."/>
            <person name="Kawashima S."/>
            <person name="Katayama T."/>
            <person name="Wakaguri H."/>
            <person name="Inoue N."/>
            <person name="Homma K."/>
            <person name="Tada-Umezaki M."/>
            <person name="Yagi Y."/>
            <person name="Fujii Y."/>
            <person name="Habara T."/>
            <person name="Kanehisa M."/>
            <person name="Watanabe H."/>
            <person name="Ito K."/>
            <person name="Gojobori T."/>
            <person name="Sugawara H."/>
            <person name="Imanishi T."/>
            <person name="Weir W."/>
            <person name="Gardner M."/>
            <person name="Pain A."/>
            <person name="Shiels B."/>
            <person name="Hattori M."/>
            <person name="Nene V."/>
            <person name="Sugimoto C."/>
        </authorList>
    </citation>
    <scope>NUCLEOTIDE SEQUENCE [LARGE SCALE GENOMIC DNA]</scope>
    <source>
        <strain evidence="17 18">Shintoku</strain>
    </source>
</reference>
<dbReference type="GO" id="GO:0003678">
    <property type="term" value="F:DNA helicase activity"/>
    <property type="evidence" value="ECO:0007669"/>
    <property type="project" value="InterPro"/>
</dbReference>
<evidence type="ECO:0000256" key="4">
    <source>
        <dbReference type="ARBA" id="ARBA00022741"/>
    </source>
</evidence>
<dbReference type="InterPro" id="IPR010614">
    <property type="entry name" value="RAD3-like_helicase_DEAD"/>
</dbReference>
<dbReference type="InterPro" id="IPR045028">
    <property type="entry name" value="DinG/Rad3-like"/>
</dbReference>
<dbReference type="GO" id="GO:0010569">
    <property type="term" value="P:regulation of double-strand break repair via homologous recombination"/>
    <property type="evidence" value="ECO:0007669"/>
    <property type="project" value="TreeGrafter"/>
</dbReference>
<dbReference type="SMART" id="SM00488">
    <property type="entry name" value="DEXDc2"/>
    <property type="match status" value="1"/>
</dbReference>
<evidence type="ECO:0000256" key="3">
    <source>
        <dbReference type="ARBA" id="ARBA00022723"/>
    </source>
</evidence>
<keyword evidence="11" id="KW-0238">DNA-binding</keyword>
<dbReference type="GO" id="GO:0006281">
    <property type="term" value="P:DNA repair"/>
    <property type="evidence" value="ECO:0007669"/>
    <property type="project" value="UniProtKB-KW"/>
</dbReference>
<dbReference type="eggNOG" id="KOG1132">
    <property type="taxonomic scope" value="Eukaryota"/>
</dbReference>
<evidence type="ECO:0000313" key="17">
    <source>
        <dbReference type="EMBL" id="BAM41762.1"/>
    </source>
</evidence>
<evidence type="ECO:0000259" key="16">
    <source>
        <dbReference type="PROSITE" id="PS51193"/>
    </source>
</evidence>
<evidence type="ECO:0000256" key="12">
    <source>
        <dbReference type="ARBA" id="ARBA00023204"/>
    </source>
</evidence>
<evidence type="ECO:0000256" key="14">
    <source>
        <dbReference type="ARBA" id="ARBA00023242"/>
    </source>
</evidence>
<dbReference type="GO" id="GO:0070182">
    <property type="term" value="F:DNA polymerase binding"/>
    <property type="evidence" value="ECO:0007669"/>
    <property type="project" value="TreeGrafter"/>
</dbReference>
<dbReference type="GeneID" id="20716238"/>
<dbReference type="GO" id="GO:0051539">
    <property type="term" value="F:4 iron, 4 sulfur cluster binding"/>
    <property type="evidence" value="ECO:0007669"/>
    <property type="project" value="UniProtKB-KW"/>
</dbReference>
<keyword evidence="7 17" id="KW-0347">Helicase</keyword>
<dbReference type="GO" id="GO:0003677">
    <property type="term" value="F:DNA binding"/>
    <property type="evidence" value="ECO:0007669"/>
    <property type="project" value="UniProtKB-KW"/>
</dbReference>
<dbReference type="OrthoDB" id="19182at2759"/>
<keyword evidence="9" id="KW-0408">Iron</keyword>
<evidence type="ECO:0000256" key="9">
    <source>
        <dbReference type="ARBA" id="ARBA00023004"/>
    </source>
</evidence>
<dbReference type="Pfam" id="PF13307">
    <property type="entry name" value="Helicase_C_2"/>
    <property type="match status" value="1"/>
</dbReference>
<proteinExistence type="predicted"/>